<name>A0ABR6PX69_9FLAO</name>
<evidence type="ECO:0000313" key="1">
    <source>
        <dbReference type="EMBL" id="MBB6330314.1"/>
    </source>
</evidence>
<proteinExistence type="predicted"/>
<keyword evidence="2" id="KW-1185">Reference proteome</keyword>
<comment type="caution">
    <text evidence="1">The sequence shown here is derived from an EMBL/GenBank/DDBJ whole genome shotgun (WGS) entry which is preliminary data.</text>
</comment>
<reference evidence="1 2" key="1">
    <citation type="submission" date="2020-08" db="EMBL/GenBank/DDBJ databases">
        <title>Functional genomics of gut bacteria from endangered species of beetles.</title>
        <authorList>
            <person name="Carlos-Shanley C."/>
        </authorList>
    </citation>
    <scope>NUCLEOTIDE SEQUENCE [LARGE SCALE GENOMIC DNA]</scope>
    <source>
        <strain evidence="1 2">S00068</strain>
    </source>
</reference>
<protein>
    <submittedName>
        <fullName evidence="1">Uncharacterized protein</fullName>
    </submittedName>
</protein>
<gene>
    <name evidence="1" type="ORF">HNP24_001264</name>
</gene>
<dbReference type="Proteomes" id="UP000587367">
    <property type="component" value="Unassembled WGS sequence"/>
</dbReference>
<sequence length="38" mass="4376">MKDIPTLIVIQNGYKYHPIHSLPLGRVNKNTIFIGQKK</sequence>
<evidence type="ECO:0000313" key="2">
    <source>
        <dbReference type="Proteomes" id="UP000587367"/>
    </source>
</evidence>
<accession>A0ABR6PX69</accession>
<organism evidence="1 2">
    <name type="scientific">Chryseobacterium sediminis</name>
    <dbReference type="NCBI Taxonomy" id="1679494"/>
    <lineage>
        <taxon>Bacteria</taxon>
        <taxon>Pseudomonadati</taxon>
        <taxon>Bacteroidota</taxon>
        <taxon>Flavobacteriia</taxon>
        <taxon>Flavobacteriales</taxon>
        <taxon>Weeksellaceae</taxon>
        <taxon>Chryseobacterium group</taxon>
        <taxon>Chryseobacterium</taxon>
    </lineage>
</organism>
<dbReference type="EMBL" id="JACHKS010000001">
    <property type="protein sequence ID" value="MBB6330314.1"/>
    <property type="molecule type" value="Genomic_DNA"/>
</dbReference>